<comment type="caution">
    <text evidence="3">The sequence shown here is derived from an EMBL/GenBank/DDBJ whole genome shotgun (WGS) entry which is preliminary data.</text>
</comment>
<evidence type="ECO:0000313" key="4">
    <source>
        <dbReference type="Proteomes" id="UP000593567"/>
    </source>
</evidence>
<name>A0A7J7KKJ9_BUGNE</name>
<dbReference type="Pfam" id="PF01421">
    <property type="entry name" value="Reprolysin"/>
    <property type="match status" value="1"/>
</dbReference>
<dbReference type="PANTHER" id="PTHR11905">
    <property type="entry name" value="ADAM A DISINTEGRIN AND METALLOPROTEASE DOMAIN"/>
    <property type="match status" value="1"/>
</dbReference>
<dbReference type="GO" id="GO:0004222">
    <property type="term" value="F:metalloendopeptidase activity"/>
    <property type="evidence" value="ECO:0007669"/>
    <property type="project" value="InterPro"/>
</dbReference>
<dbReference type="OrthoDB" id="10035764at2759"/>
<dbReference type="PROSITE" id="PS50215">
    <property type="entry name" value="ADAM_MEPRO"/>
    <property type="match status" value="1"/>
</dbReference>
<evidence type="ECO:0000313" key="3">
    <source>
        <dbReference type="EMBL" id="KAF6038807.1"/>
    </source>
</evidence>
<comment type="caution">
    <text evidence="1">Lacks conserved residue(s) required for the propagation of feature annotation.</text>
</comment>
<dbReference type="Gene3D" id="3.40.390.10">
    <property type="entry name" value="Collagenase (Catalytic Domain)"/>
    <property type="match status" value="1"/>
</dbReference>
<proteinExistence type="predicted"/>
<dbReference type="InterPro" id="IPR024079">
    <property type="entry name" value="MetalloPept_cat_dom_sf"/>
</dbReference>
<gene>
    <name evidence="3" type="ORF">EB796_002886</name>
</gene>
<evidence type="ECO:0000259" key="2">
    <source>
        <dbReference type="PROSITE" id="PS50215"/>
    </source>
</evidence>
<feature type="domain" description="Peptidase M12B" evidence="2">
    <location>
        <begin position="239"/>
        <end position="386"/>
    </location>
</feature>
<dbReference type="Proteomes" id="UP000593567">
    <property type="component" value="Unassembled WGS sequence"/>
</dbReference>
<protein>
    <submittedName>
        <fullName evidence="3">ADAMTS16</fullName>
    </submittedName>
</protein>
<feature type="active site" evidence="1">
    <location>
        <position position="381"/>
    </location>
</feature>
<dbReference type="AlphaFoldDB" id="A0A7J7KKJ9"/>
<evidence type="ECO:0000256" key="1">
    <source>
        <dbReference type="PROSITE-ProRule" id="PRU00276"/>
    </source>
</evidence>
<dbReference type="EMBL" id="VXIV02000348">
    <property type="protein sequence ID" value="KAF6038807.1"/>
    <property type="molecule type" value="Genomic_DNA"/>
</dbReference>
<accession>A0A7J7KKJ9</accession>
<dbReference type="SUPFAM" id="SSF55486">
    <property type="entry name" value="Metalloproteases ('zincins'), catalytic domain"/>
    <property type="match status" value="1"/>
</dbReference>
<reference evidence="3" key="1">
    <citation type="submission" date="2020-06" db="EMBL/GenBank/DDBJ databases">
        <title>Draft genome of Bugula neritina, a colonial animal packing powerful symbionts and potential medicines.</title>
        <authorList>
            <person name="Rayko M."/>
        </authorList>
    </citation>
    <scope>NUCLEOTIDE SEQUENCE [LARGE SCALE GENOMIC DNA]</scope>
    <source>
        <strain evidence="3">Kwan_BN1</strain>
    </source>
</reference>
<keyword evidence="4" id="KW-1185">Reference proteome</keyword>
<dbReference type="InterPro" id="IPR001590">
    <property type="entry name" value="Peptidase_M12B"/>
</dbReference>
<sequence length="401" mass="45099">MSNRTNFFNNCIKETRCKYFDIKLLTLAVFPHRSAVTMAFHLSIVSLFTTLQVIMGYTDILPMLPENIRSTLVLPEDGLVRFYSVTKRGGPIETPVLPWQPRKTSANKKFYFNIESAERGLIYRVKLKKNQNLFSRKVSQNLQNQDMNCLFSGTIVGEEQSTVGMNLCTGMASILSRKDGEFLLEPSSKDELHRHEWQLTMKKAPKETLKVSEKGEAVAEVLDRVKRSVRSTSRTSLKRNIEILVVADNVMVKKYGTEEATTYILTVMNMVSSLFKDKSLAVDINIVMAGLMFLKGNETGFTIGHRADETLNNFCKWQASLKDEIHHDHALLMTGVDICVDSDSPCDTIGYAPIRGMCSSTRSCTVNEDRGLGVAFTIAHEIGHKIILCFLTRDHPSPARG</sequence>
<dbReference type="PANTHER" id="PTHR11905:SF256">
    <property type="entry name" value="PEPTIDASE M12B DOMAIN-CONTAINING PROTEIN"/>
    <property type="match status" value="1"/>
</dbReference>
<dbReference type="GO" id="GO:0006508">
    <property type="term" value="P:proteolysis"/>
    <property type="evidence" value="ECO:0007669"/>
    <property type="project" value="InterPro"/>
</dbReference>
<organism evidence="3 4">
    <name type="scientific">Bugula neritina</name>
    <name type="common">Brown bryozoan</name>
    <name type="synonym">Sertularia neritina</name>
    <dbReference type="NCBI Taxonomy" id="10212"/>
    <lineage>
        <taxon>Eukaryota</taxon>
        <taxon>Metazoa</taxon>
        <taxon>Spiralia</taxon>
        <taxon>Lophotrochozoa</taxon>
        <taxon>Bryozoa</taxon>
        <taxon>Gymnolaemata</taxon>
        <taxon>Cheilostomatida</taxon>
        <taxon>Flustrina</taxon>
        <taxon>Buguloidea</taxon>
        <taxon>Bugulidae</taxon>
        <taxon>Bugula</taxon>
    </lineage>
</organism>